<dbReference type="AlphaFoldDB" id="A0AAD9HUU0"/>
<organism evidence="2 3">
    <name type="scientific">Colletotrichum zoysiae</name>
    <dbReference type="NCBI Taxonomy" id="1216348"/>
    <lineage>
        <taxon>Eukaryota</taxon>
        <taxon>Fungi</taxon>
        <taxon>Dikarya</taxon>
        <taxon>Ascomycota</taxon>
        <taxon>Pezizomycotina</taxon>
        <taxon>Sordariomycetes</taxon>
        <taxon>Hypocreomycetidae</taxon>
        <taxon>Glomerellales</taxon>
        <taxon>Glomerellaceae</taxon>
        <taxon>Colletotrichum</taxon>
        <taxon>Colletotrichum graminicola species complex</taxon>
    </lineage>
</organism>
<evidence type="ECO:0000313" key="3">
    <source>
        <dbReference type="Proteomes" id="UP001232148"/>
    </source>
</evidence>
<dbReference type="EMBL" id="MU842815">
    <property type="protein sequence ID" value="KAK2034314.1"/>
    <property type="molecule type" value="Genomic_DNA"/>
</dbReference>
<keyword evidence="3" id="KW-1185">Reference proteome</keyword>
<feature type="chain" id="PRO_5042064018" description="Secreted protein" evidence="1">
    <location>
        <begin position="30"/>
        <end position="98"/>
    </location>
</feature>
<dbReference type="Proteomes" id="UP001232148">
    <property type="component" value="Unassembled WGS sequence"/>
</dbReference>
<evidence type="ECO:0000313" key="2">
    <source>
        <dbReference type="EMBL" id="KAK2034314.1"/>
    </source>
</evidence>
<evidence type="ECO:0000256" key="1">
    <source>
        <dbReference type="SAM" id="SignalP"/>
    </source>
</evidence>
<proteinExistence type="predicted"/>
<accession>A0AAD9HUU0</accession>
<comment type="caution">
    <text evidence="2">The sequence shown here is derived from an EMBL/GenBank/DDBJ whole genome shotgun (WGS) entry which is preliminary data.</text>
</comment>
<reference evidence="2" key="1">
    <citation type="submission" date="2021-06" db="EMBL/GenBank/DDBJ databases">
        <title>Comparative genomics, transcriptomics and evolutionary studies reveal genomic signatures of adaptation to plant cell wall in hemibiotrophic fungi.</title>
        <authorList>
            <consortium name="DOE Joint Genome Institute"/>
            <person name="Baroncelli R."/>
            <person name="Diaz J.F."/>
            <person name="Benocci T."/>
            <person name="Peng M."/>
            <person name="Battaglia E."/>
            <person name="Haridas S."/>
            <person name="Andreopoulos W."/>
            <person name="Labutti K."/>
            <person name="Pangilinan J."/>
            <person name="Floch G.L."/>
            <person name="Makela M.R."/>
            <person name="Henrissat B."/>
            <person name="Grigoriev I.V."/>
            <person name="Crouch J.A."/>
            <person name="De Vries R.P."/>
            <person name="Sukno S.A."/>
            <person name="Thon M.R."/>
        </authorList>
    </citation>
    <scope>NUCLEOTIDE SEQUENCE</scope>
    <source>
        <strain evidence="2">MAFF235873</strain>
    </source>
</reference>
<name>A0AAD9HUU0_9PEZI</name>
<feature type="signal peptide" evidence="1">
    <location>
        <begin position="1"/>
        <end position="29"/>
    </location>
</feature>
<sequence>MWRAQQQGSIKHLSCFLFVFFSWFPPLGSDDGVQCPKLTKVIHTHTREPMFHRQGSGGTYILYLIFLSSGTRVPLSASRISTLLGMAVIGLERVPLVK</sequence>
<gene>
    <name evidence="2" type="ORF">LX32DRAFT_419373</name>
</gene>
<protein>
    <recommendedName>
        <fullName evidence="4">Secreted protein</fullName>
    </recommendedName>
</protein>
<evidence type="ECO:0008006" key="4">
    <source>
        <dbReference type="Google" id="ProtNLM"/>
    </source>
</evidence>
<keyword evidence="1" id="KW-0732">Signal</keyword>